<protein>
    <submittedName>
        <fullName evidence="1">Uncharacterized protein</fullName>
    </submittedName>
</protein>
<dbReference type="KEGG" id="nlc:EBAPG3_011795"/>
<organism evidence="1 2">
    <name type="scientific">Nitrosospira lacus</name>
    <dbReference type="NCBI Taxonomy" id="1288494"/>
    <lineage>
        <taxon>Bacteria</taxon>
        <taxon>Pseudomonadati</taxon>
        <taxon>Pseudomonadota</taxon>
        <taxon>Betaproteobacteria</taxon>
        <taxon>Nitrosomonadales</taxon>
        <taxon>Nitrosomonadaceae</taxon>
        <taxon>Nitrosospira</taxon>
    </lineage>
</organism>
<gene>
    <name evidence="1" type="ORF">EBAPG3_011795</name>
</gene>
<accession>A0A1W6SRF6</accession>
<name>A0A1W6SRF6_9PROT</name>
<sequence length="92" mass="10421">MVMTEAFINRPSLRGLRGMVLCLGIWLPATVFASSPSLRCEINQNGETHIADFPPNANPYTVESKDINGRFRRRNELRLKAMKKPHRTGILV</sequence>
<evidence type="ECO:0000313" key="1">
    <source>
        <dbReference type="EMBL" id="ARO88398.1"/>
    </source>
</evidence>
<reference evidence="1 2" key="1">
    <citation type="journal article" date="2015" name="Int. J. Syst. Evol. Microbiol.">
        <title>Nitrosospira lacus sp. nov., a psychrotolerant, ammonia-oxidizing bacterium from sandy lake sediment.</title>
        <authorList>
            <person name="Urakawa H."/>
            <person name="Garcia J.C."/>
            <person name="Nielsen J.L."/>
            <person name="Le V.Q."/>
            <person name="Kozlowski J.A."/>
            <person name="Stein L.Y."/>
            <person name="Lim C.K."/>
            <person name="Pommerening-Roser A."/>
            <person name="Martens-Habbena W."/>
            <person name="Stahl D.A."/>
            <person name="Klotz M.G."/>
        </authorList>
    </citation>
    <scope>NUCLEOTIDE SEQUENCE [LARGE SCALE GENOMIC DNA]</scope>
    <source>
        <strain evidence="1 2">APG3</strain>
    </source>
</reference>
<dbReference type="EMBL" id="CP021106">
    <property type="protein sequence ID" value="ARO88398.1"/>
    <property type="molecule type" value="Genomic_DNA"/>
</dbReference>
<evidence type="ECO:0000313" key="2">
    <source>
        <dbReference type="Proteomes" id="UP000012179"/>
    </source>
</evidence>
<keyword evidence="2" id="KW-1185">Reference proteome</keyword>
<dbReference type="AlphaFoldDB" id="A0A1W6SRF6"/>
<proteinExistence type="predicted"/>
<dbReference type="Proteomes" id="UP000012179">
    <property type="component" value="Chromosome"/>
</dbReference>